<gene>
    <name evidence="2" type="ORF">HLBKPKBF_00020</name>
</gene>
<feature type="domain" description="NodB homology" evidence="1">
    <location>
        <begin position="21"/>
        <end position="250"/>
    </location>
</feature>
<dbReference type="SUPFAM" id="SSF88713">
    <property type="entry name" value="Glycoside hydrolase/deacetylase"/>
    <property type="match status" value="1"/>
</dbReference>
<dbReference type="InterPro" id="IPR022560">
    <property type="entry name" value="DUF3473"/>
</dbReference>
<dbReference type="AlphaFoldDB" id="A0A7G9YRR8"/>
<dbReference type="InterPro" id="IPR002509">
    <property type="entry name" value="NODB_dom"/>
</dbReference>
<dbReference type="Gene3D" id="3.20.20.370">
    <property type="entry name" value="Glycoside hydrolase/deacetylase"/>
    <property type="match status" value="1"/>
</dbReference>
<accession>A0A7G9YRR8</accession>
<dbReference type="PANTHER" id="PTHR47561">
    <property type="entry name" value="POLYSACCHARIDE DEACETYLASE FAMILY PROTEIN (AFU_ORTHOLOGUE AFUA_6G05030)"/>
    <property type="match status" value="1"/>
</dbReference>
<evidence type="ECO:0000313" key="2">
    <source>
        <dbReference type="EMBL" id="QNO50702.1"/>
    </source>
</evidence>
<dbReference type="Pfam" id="PF11959">
    <property type="entry name" value="DUF3473"/>
    <property type="match status" value="1"/>
</dbReference>
<dbReference type="GO" id="GO:0016810">
    <property type="term" value="F:hydrolase activity, acting on carbon-nitrogen (but not peptide) bonds"/>
    <property type="evidence" value="ECO:0007669"/>
    <property type="project" value="InterPro"/>
</dbReference>
<dbReference type="InterPro" id="IPR011330">
    <property type="entry name" value="Glyco_hydro/deAcase_b/a-brl"/>
</dbReference>
<organism evidence="2">
    <name type="scientific">Candidatus Methanogaster sp. ANME-2c ERB4</name>
    <dbReference type="NCBI Taxonomy" id="2759911"/>
    <lineage>
        <taxon>Archaea</taxon>
        <taxon>Methanobacteriati</taxon>
        <taxon>Methanobacteriota</taxon>
        <taxon>Stenosarchaea group</taxon>
        <taxon>Methanomicrobia</taxon>
        <taxon>Methanosarcinales</taxon>
        <taxon>ANME-2 cluster</taxon>
        <taxon>Candidatus Methanogasteraceae</taxon>
        <taxon>Candidatus Methanogaster</taxon>
    </lineage>
</organism>
<dbReference type="GO" id="GO:0005975">
    <property type="term" value="P:carbohydrate metabolic process"/>
    <property type="evidence" value="ECO:0007669"/>
    <property type="project" value="InterPro"/>
</dbReference>
<dbReference type="InterPro" id="IPR045235">
    <property type="entry name" value="PuuE_HpPgdA-like"/>
</dbReference>
<protein>
    <recommendedName>
        <fullName evidence="1">NodB homology domain-containing protein</fullName>
    </recommendedName>
</protein>
<evidence type="ECO:0000259" key="1">
    <source>
        <dbReference type="PROSITE" id="PS51677"/>
    </source>
</evidence>
<sequence>MPMKNALTIDLEYWHSPELIRSFAPEKRDDLIIKMTTPILRLLDEFGVSATFFVLGAVAEKYPELVTEIHSRGHEIASHAYSHRTLHELGRGGFEDEIDRSVRLLREITGEPPIGFRAPSFSIDNATGWAFDVLARYGFKYDSSIFPVTTYLYGVHDAPLGIYRPSAQNVAENDPNGKIIEFPLTIFEYARKVPISGGFYLRVLPLKVLKGMIRIVNEEQPAVIYLHPWEIVPVMPRLKLPLQSRFITYHGIKSTRAKLEGLLASFSFAPAREVLGL</sequence>
<dbReference type="CDD" id="cd10941">
    <property type="entry name" value="CE4_PuuE_HpPgdA_like_2"/>
    <property type="match status" value="1"/>
</dbReference>
<dbReference type="PANTHER" id="PTHR47561:SF1">
    <property type="entry name" value="POLYSACCHARIDE DEACETYLASE FAMILY PROTEIN (AFU_ORTHOLOGUE AFUA_6G05030)"/>
    <property type="match status" value="1"/>
</dbReference>
<dbReference type="PROSITE" id="PS51677">
    <property type="entry name" value="NODB"/>
    <property type="match status" value="1"/>
</dbReference>
<reference evidence="2" key="1">
    <citation type="submission" date="2020-06" db="EMBL/GenBank/DDBJ databases">
        <title>Unique genomic features of the anaerobic methanotrophic archaea.</title>
        <authorList>
            <person name="Chadwick G.L."/>
            <person name="Skennerton C.T."/>
            <person name="Laso-Perez R."/>
            <person name="Leu A.O."/>
            <person name="Speth D.R."/>
            <person name="Yu H."/>
            <person name="Morgan-Lang C."/>
            <person name="Hatzenpichler R."/>
            <person name="Goudeau D."/>
            <person name="Malmstrom R."/>
            <person name="Brazelton W.J."/>
            <person name="Woyke T."/>
            <person name="Hallam S.J."/>
            <person name="Tyson G.W."/>
            <person name="Wegener G."/>
            <person name="Boetius A."/>
            <person name="Orphan V."/>
        </authorList>
    </citation>
    <scope>NUCLEOTIDE SEQUENCE</scope>
</reference>
<dbReference type="EMBL" id="MT631448">
    <property type="protein sequence ID" value="QNO50702.1"/>
    <property type="molecule type" value="Genomic_DNA"/>
</dbReference>
<dbReference type="Pfam" id="PF01522">
    <property type="entry name" value="Polysacc_deac_1"/>
    <property type="match status" value="1"/>
</dbReference>
<name>A0A7G9YRR8_9EURY</name>
<proteinExistence type="predicted"/>